<gene>
    <name evidence="1" type="ORF">NPIL_92071</name>
</gene>
<comment type="caution">
    <text evidence="1">The sequence shown here is derived from an EMBL/GenBank/DDBJ whole genome shotgun (WGS) entry which is preliminary data.</text>
</comment>
<proteinExistence type="predicted"/>
<dbReference type="EMBL" id="BMAW01016770">
    <property type="protein sequence ID" value="GFT50740.1"/>
    <property type="molecule type" value="Genomic_DNA"/>
</dbReference>
<protein>
    <submittedName>
        <fullName evidence="1">Uncharacterized protein</fullName>
    </submittedName>
</protein>
<evidence type="ECO:0000313" key="1">
    <source>
        <dbReference type="EMBL" id="GFT50740.1"/>
    </source>
</evidence>
<dbReference type="Proteomes" id="UP000887013">
    <property type="component" value="Unassembled WGS sequence"/>
</dbReference>
<keyword evidence="2" id="KW-1185">Reference proteome</keyword>
<evidence type="ECO:0000313" key="2">
    <source>
        <dbReference type="Proteomes" id="UP000887013"/>
    </source>
</evidence>
<name>A0A8X6TWG2_NEPPI</name>
<reference evidence="1" key="1">
    <citation type="submission" date="2020-08" db="EMBL/GenBank/DDBJ databases">
        <title>Multicomponent nature underlies the extraordinary mechanical properties of spider dragline silk.</title>
        <authorList>
            <person name="Kono N."/>
            <person name="Nakamura H."/>
            <person name="Mori M."/>
            <person name="Yoshida Y."/>
            <person name="Ohtoshi R."/>
            <person name="Malay A.D."/>
            <person name="Moran D.A.P."/>
            <person name="Tomita M."/>
            <person name="Numata K."/>
            <person name="Arakawa K."/>
        </authorList>
    </citation>
    <scope>NUCLEOTIDE SEQUENCE</scope>
</reference>
<accession>A0A8X6TWG2</accession>
<organism evidence="1 2">
    <name type="scientific">Nephila pilipes</name>
    <name type="common">Giant wood spider</name>
    <name type="synonym">Nephila maculata</name>
    <dbReference type="NCBI Taxonomy" id="299642"/>
    <lineage>
        <taxon>Eukaryota</taxon>
        <taxon>Metazoa</taxon>
        <taxon>Ecdysozoa</taxon>
        <taxon>Arthropoda</taxon>
        <taxon>Chelicerata</taxon>
        <taxon>Arachnida</taxon>
        <taxon>Araneae</taxon>
        <taxon>Araneomorphae</taxon>
        <taxon>Entelegynae</taxon>
        <taxon>Araneoidea</taxon>
        <taxon>Nephilidae</taxon>
        <taxon>Nephila</taxon>
    </lineage>
</organism>
<sequence length="186" mass="21010">MGRRNDISNSNKATIMALRYDDLNQQELMIVLEELYKRFMAIFKYSETLKNRVNSALRTTISVLASTHPHLHINIRDTCELRAKAYDPRLILNQLTVALGIQLARSTGQSREWKQETLISVRGVIESFMLAKEQLVNEGMCLSTGLTRRSTGRVLMDVISGSLGFGGSKAISSSFIFVFHRKRTGK</sequence>
<dbReference type="AlphaFoldDB" id="A0A8X6TWG2"/>